<dbReference type="InterPro" id="IPR008988">
    <property type="entry name" value="Transcriptional_repressor_C"/>
</dbReference>
<dbReference type="SMART" id="SM00899">
    <property type="entry name" value="FeoA"/>
    <property type="match status" value="1"/>
</dbReference>
<keyword evidence="1" id="KW-0408">Iron</keyword>
<gene>
    <name evidence="3" type="ORF">H8699_03500</name>
</gene>
<dbReference type="EMBL" id="JACRSO010000001">
    <property type="protein sequence ID" value="MBC8528501.1"/>
    <property type="molecule type" value="Genomic_DNA"/>
</dbReference>
<dbReference type="Gene3D" id="2.30.30.90">
    <property type="match status" value="1"/>
</dbReference>
<dbReference type="Pfam" id="PF04023">
    <property type="entry name" value="FeoA"/>
    <property type="match status" value="1"/>
</dbReference>
<dbReference type="InterPro" id="IPR053184">
    <property type="entry name" value="FeoA-like"/>
</dbReference>
<dbReference type="PANTHER" id="PTHR43151">
    <property type="entry name" value="FEOA FAMILY PROTEIN"/>
    <property type="match status" value="1"/>
</dbReference>
<organism evidence="3 4">
    <name type="scientific">Luoshenia tenuis</name>
    <dbReference type="NCBI Taxonomy" id="2763654"/>
    <lineage>
        <taxon>Bacteria</taxon>
        <taxon>Bacillati</taxon>
        <taxon>Bacillota</taxon>
        <taxon>Clostridia</taxon>
        <taxon>Christensenellales</taxon>
        <taxon>Christensenellaceae</taxon>
        <taxon>Luoshenia</taxon>
    </lineage>
</organism>
<dbReference type="PANTHER" id="PTHR43151:SF1">
    <property type="entry name" value="SSR2333 PROTEIN"/>
    <property type="match status" value="1"/>
</dbReference>
<protein>
    <submittedName>
        <fullName evidence="3">Ferrous iron transport protein A</fullName>
    </submittedName>
</protein>
<evidence type="ECO:0000313" key="4">
    <source>
        <dbReference type="Proteomes" id="UP000654279"/>
    </source>
</evidence>
<sequence>MMPLMMAPMGQEQTIKKVSGSAQVKSHLEDMGFVVGGKITVISAIGGNLIVNVKDTRIAINREMARRILV</sequence>
<evidence type="ECO:0000259" key="2">
    <source>
        <dbReference type="SMART" id="SM00899"/>
    </source>
</evidence>
<dbReference type="GO" id="GO:0046914">
    <property type="term" value="F:transition metal ion binding"/>
    <property type="evidence" value="ECO:0007669"/>
    <property type="project" value="InterPro"/>
</dbReference>
<dbReference type="InterPro" id="IPR007167">
    <property type="entry name" value="Fe-transptr_FeoA-like"/>
</dbReference>
<dbReference type="AlphaFoldDB" id="A0A926HMV4"/>
<dbReference type="Proteomes" id="UP000654279">
    <property type="component" value="Unassembled WGS sequence"/>
</dbReference>
<feature type="domain" description="Ferrous iron transporter FeoA-like" evidence="2">
    <location>
        <begin position="2"/>
        <end position="70"/>
    </location>
</feature>
<evidence type="ECO:0000313" key="3">
    <source>
        <dbReference type="EMBL" id="MBC8528501.1"/>
    </source>
</evidence>
<reference evidence="3" key="1">
    <citation type="submission" date="2020-08" db="EMBL/GenBank/DDBJ databases">
        <title>Genome public.</title>
        <authorList>
            <person name="Liu C."/>
            <person name="Sun Q."/>
        </authorList>
    </citation>
    <scope>NUCLEOTIDE SEQUENCE</scope>
    <source>
        <strain evidence="3">NSJ-44</strain>
    </source>
</reference>
<evidence type="ECO:0000256" key="1">
    <source>
        <dbReference type="ARBA" id="ARBA00023004"/>
    </source>
</evidence>
<dbReference type="InterPro" id="IPR038157">
    <property type="entry name" value="FeoA_core_dom"/>
</dbReference>
<comment type="caution">
    <text evidence="3">The sequence shown here is derived from an EMBL/GenBank/DDBJ whole genome shotgun (WGS) entry which is preliminary data.</text>
</comment>
<name>A0A926HMV4_9FIRM</name>
<keyword evidence="4" id="KW-1185">Reference proteome</keyword>
<proteinExistence type="predicted"/>
<dbReference type="SUPFAM" id="SSF50037">
    <property type="entry name" value="C-terminal domain of transcriptional repressors"/>
    <property type="match status" value="1"/>
</dbReference>
<dbReference type="RefSeq" id="WP_249284500.1">
    <property type="nucleotide sequence ID" value="NZ_JACRSO010000001.1"/>
</dbReference>
<accession>A0A926HMV4</accession>